<protein>
    <submittedName>
        <fullName evidence="1">Uncharacterized protein</fullName>
    </submittedName>
</protein>
<dbReference type="KEGG" id="pfd:PFDG_05321"/>
<sequence length="73" mass="8578">MKNHDYLDEYASDSDFLKEVLQKNKMNLDLNYGNDDSLNNSRRISNNSSHIGRINLIQHEKLQLIMNPQKKES</sequence>
<reference evidence="2" key="2">
    <citation type="submission" date="2006-09" db="EMBL/GenBank/DDBJ databases">
        <title>The genome sequence of Plasmodium falciparum Dd2.</title>
        <authorList>
            <consortium name="The Broad Institute Genome Sequencing Platform"/>
            <person name="Birren B."/>
            <person name="Lander E."/>
            <person name="Galagan J."/>
            <person name="Nusbaum C."/>
            <person name="Devon K."/>
            <person name="Henn M."/>
            <person name="Jaffe D."/>
            <person name="Butler J."/>
            <person name="Alvarez P."/>
            <person name="Gnerre S."/>
            <person name="Grabherr M."/>
            <person name="Kleber M."/>
            <person name="Mauceli E."/>
            <person name="Brockman W."/>
            <person name="MacCallum I.A."/>
            <person name="Rounsley S."/>
            <person name="Young S."/>
            <person name="LaButti K."/>
            <person name="Pushparaj V."/>
            <person name="DeCaprio D."/>
            <person name="Crawford M."/>
            <person name="Koehrsen M."/>
            <person name="Engels R."/>
            <person name="Montgomery P."/>
            <person name="Pearson M."/>
            <person name="Howarth C."/>
            <person name="Larson L."/>
            <person name="Luoma S."/>
            <person name="White J."/>
            <person name="Kodira C."/>
            <person name="Zeng Q."/>
            <person name="O'Leary S."/>
            <person name="Yandava C."/>
            <person name="Alvarado L."/>
            <person name="Wirth D."/>
            <person name="Volkman S."/>
            <person name="Hartl D."/>
        </authorList>
    </citation>
    <scope>NUCLEOTIDE SEQUENCE [LARGE SCALE GENOMIC DNA]</scope>
</reference>
<name>A0A0L7MAC9_PLAF4</name>
<evidence type="ECO:0000313" key="2">
    <source>
        <dbReference type="Proteomes" id="UP000054282"/>
    </source>
</evidence>
<reference evidence="2" key="1">
    <citation type="submission" date="2006-09" db="EMBL/GenBank/DDBJ databases">
        <title>Annotation of Plasmodium falciparum Dd2.</title>
        <authorList>
            <consortium name="The Broad Institute Genome Sequencing Platform"/>
            <person name="Volkman S.K."/>
            <person name="Neafsey D.E."/>
            <person name="Dash A.P."/>
            <person name="Chitnis C.E."/>
            <person name="Hartl D.L."/>
            <person name="Young S.K."/>
            <person name="Zeng Q."/>
            <person name="Koehrsen M."/>
            <person name="Alvarado L."/>
            <person name="Berlin A."/>
            <person name="Borenstein D."/>
            <person name="Chapman S.B."/>
            <person name="Chen Z."/>
            <person name="Engels R."/>
            <person name="Freedman E."/>
            <person name="Gellesch M."/>
            <person name="Goldberg J."/>
            <person name="Griggs A."/>
            <person name="Gujja S."/>
            <person name="Heilman E.R."/>
            <person name="Heiman D.I."/>
            <person name="Howarth C."/>
            <person name="Jen D."/>
            <person name="Larson L."/>
            <person name="Mehta T."/>
            <person name="Neiman D."/>
            <person name="Park D."/>
            <person name="Pearson M."/>
            <person name="Roberts A."/>
            <person name="Saif S."/>
            <person name="Shea T."/>
            <person name="Shenoy N."/>
            <person name="Sisk P."/>
            <person name="Stolte C."/>
            <person name="Sykes S."/>
            <person name="Walk T."/>
            <person name="White J."/>
            <person name="Yandava C."/>
            <person name="Haas B."/>
            <person name="Henn M.R."/>
            <person name="Nusbaum C."/>
            <person name="Birren B."/>
        </authorList>
    </citation>
    <scope>NUCLEOTIDE SEQUENCE [LARGE SCALE GENOMIC DNA]</scope>
</reference>
<evidence type="ECO:0000313" key="1">
    <source>
        <dbReference type="EMBL" id="KOB89768.1"/>
    </source>
</evidence>
<dbReference type="AlphaFoldDB" id="A0A0L7MAC9"/>
<dbReference type="Proteomes" id="UP000054282">
    <property type="component" value="Unassembled WGS sequence"/>
</dbReference>
<dbReference type="EMBL" id="GG703185">
    <property type="protein sequence ID" value="KOB89768.1"/>
    <property type="molecule type" value="Genomic_DNA"/>
</dbReference>
<accession>A0A0L7MAC9</accession>
<proteinExistence type="predicted"/>
<gene>
    <name evidence="1" type="ORF">PFDG_05321</name>
</gene>
<organism evidence="1 2">
    <name type="scientific">Plasmodium falciparum (isolate Dd2)</name>
    <dbReference type="NCBI Taxonomy" id="57267"/>
    <lineage>
        <taxon>Eukaryota</taxon>
        <taxon>Sar</taxon>
        <taxon>Alveolata</taxon>
        <taxon>Apicomplexa</taxon>
        <taxon>Aconoidasida</taxon>
        <taxon>Haemosporida</taxon>
        <taxon>Plasmodiidae</taxon>
        <taxon>Plasmodium</taxon>
        <taxon>Plasmodium (Laverania)</taxon>
    </lineage>
</organism>